<evidence type="ECO:0000256" key="1">
    <source>
        <dbReference type="ARBA" id="ARBA00022729"/>
    </source>
</evidence>
<evidence type="ECO:0000256" key="3">
    <source>
        <dbReference type="ARBA" id="ARBA00023237"/>
    </source>
</evidence>
<evidence type="ECO:0000313" key="7">
    <source>
        <dbReference type="EMBL" id="OGL41717.1"/>
    </source>
</evidence>
<dbReference type="InterPro" id="IPR017689">
    <property type="entry name" value="BamD"/>
</dbReference>
<accession>A0A1F7RLF6</accession>
<evidence type="ECO:0000259" key="6">
    <source>
        <dbReference type="Pfam" id="PF13525"/>
    </source>
</evidence>
<dbReference type="Pfam" id="PF13525">
    <property type="entry name" value="YfiO"/>
    <property type="match status" value="1"/>
</dbReference>
<dbReference type="InterPro" id="IPR011990">
    <property type="entry name" value="TPR-like_helical_dom_sf"/>
</dbReference>
<feature type="signal peptide" evidence="5">
    <location>
        <begin position="1"/>
        <end position="21"/>
    </location>
</feature>
<keyword evidence="3" id="KW-0998">Cell outer membrane</keyword>
<protein>
    <recommendedName>
        <fullName evidence="6">Outer membrane lipoprotein BamD-like domain-containing protein</fullName>
    </recommendedName>
</protein>
<evidence type="ECO:0000256" key="5">
    <source>
        <dbReference type="SAM" id="SignalP"/>
    </source>
</evidence>
<organism evidence="7 8">
    <name type="scientific">Candidatus Schekmanbacteria bacterium GWA2_38_11</name>
    <dbReference type="NCBI Taxonomy" id="1817876"/>
    <lineage>
        <taxon>Bacteria</taxon>
        <taxon>Candidatus Schekmaniibacteriota</taxon>
    </lineage>
</organism>
<dbReference type="SMART" id="SM00028">
    <property type="entry name" value="TPR"/>
    <property type="match status" value="4"/>
</dbReference>
<evidence type="ECO:0000256" key="2">
    <source>
        <dbReference type="ARBA" id="ARBA00023136"/>
    </source>
</evidence>
<dbReference type="InterPro" id="IPR039565">
    <property type="entry name" value="BamD-like"/>
</dbReference>
<comment type="caution">
    <text evidence="7">The sequence shown here is derived from an EMBL/GenBank/DDBJ whole genome shotgun (WGS) entry which is preliminary data.</text>
</comment>
<keyword evidence="1 5" id="KW-0732">Signal</keyword>
<dbReference type="HAMAP" id="MF_00922">
    <property type="entry name" value="OM_assembly_BamD"/>
    <property type="match status" value="1"/>
</dbReference>
<feature type="domain" description="Outer membrane lipoprotein BamD-like" evidence="6">
    <location>
        <begin position="29"/>
        <end position="210"/>
    </location>
</feature>
<dbReference type="PANTHER" id="PTHR37423">
    <property type="entry name" value="SOLUBLE LYTIC MUREIN TRANSGLYCOSYLASE-RELATED"/>
    <property type="match status" value="1"/>
</dbReference>
<dbReference type="EMBL" id="MGDB01000064">
    <property type="protein sequence ID" value="OGL41717.1"/>
    <property type="molecule type" value="Genomic_DNA"/>
</dbReference>
<evidence type="ECO:0000313" key="8">
    <source>
        <dbReference type="Proteomes" id="UP000178526"/>
    </source>
</evidence>
<dbReference type="Gene3D" id="1.25.40.10">
    <property type="entry name" value="Tetratricopeptide repeat domain"/>
    <property type="match status" value="1"/>
</dbReference>
<name>A0A1F7RLF6_9BACT</name>
<dbReference type="SUPFAM" id="SSF48452">
    <property type="entry name" value="TPR-like"/>
    <property type="match status" value="2"/>
</dbReference>
<feature type="repeat" description="TPR" evidence="4">
    <location>
        <begin position="163"/>
        <end position="196"/>
    </location>
</feature>
<reference evidence="7 8" key="1">
    <citation type="journal article" date="2016" name="Nat. Commun.">
        <title>Thousands of microbial genomes shed light on interconnected biogeochemical processes in an aquifer system.</title>
        <authorList>
            <person name="Anantharaman K."/>
            <person name="Brown C.T."/>
            <person name="Hug L.A."/>
            <person name="Sharon I."/>
            <person name="Castelle C.J."/>
            <person name="Probst A.J."/>
            <person name="Thomas B.C."/>
            <person name="Singh A."/>
            <person name="Wilkins M.J."/>
            <person name="Karaoz U."/>
            <person name="Brodie E.L."/>
            <person name="Williams K.H."/>
            <person name="Hubbard S.S."/>
            <person name="Banfield J.F."/>
        </authorList>
    </citation>
    <scope>NUCLEOTIDE SEQUENCE [LARGE SCALE GENOMIC DNA]</scope>
</reference>
<sequence>MIKKLSLPVLFLLLLPLGCKTPLPPNSLSVMELYTRGEKAFEKKKYGEAVDAFKKIKIEFPESNKLSIVRLRTGESYYLDEKYDEAIAEYKEFLDYHAAHKARDLARYRIGICLYKQILTPDRDQTKTRDALKQFKELVRDMPDSRYVEKSSARIKDCTDRLAKSEYYIGNFYYRTKHYKAAVLRLSKLLKDYPDQKIEPMAISLLAESYWKGEELERALKTYKELLLRYPKSSYAKHADSMLKEYGKEYGIEIEPEKRKTEEK</sequence>
<proteinExistence type="inferred from homology"/>
<dbReference type="PROSITE" id="PS50005">
    <property type="entry name" value="TPR"/>
    <property type="match status" value="1"/>
</dbReference>
<keyword evidence="4" id="KW-0802">TPR repeat</keyword>
<gene>
    <name evidence="7" type="ORF">A2042_08265</name>
</gene>
<dbReference type="Proteomes" id="UP000178526">
    <property type="component" value="Unassembled WGS sequence"/>
</dbReference>
<dbReference type="InterPro" id="IPR019734">
    <property type="entry name" value="TPR_rpt"/>
</dbReference>
<dbReference type="PANTHER" id="PTHR37423:SF2">
    <property type="entry name" value="MEMBRANE-BOUND LYTIC MUREIN TRANSGLYCOSYLASE C"/>
    <property type="match status" value="1"/>
</dbReference>
<feature type="chain" id="PRO_5009532209" description="Outer membrane lipoprotein BamD-like domain-containing protein" evidence="5">
    <location>
        <begin position="22"/>
        <end position="264"/>
    </location>
</feature>
<dbReference type="NCBIfam" id="TIGR03302">
    <property type="entry name" value="OM_YfiO"/>
    <property type="match status" value="1"/>
</dbReference>
<evidence type="ECO:0000256" key="4">
    <source>
        <dbReference type="PROSITE-ProRule" id="PRU00339"/>
    </source>
</evidence>
<dbReference type="AlphaFoldDB" id="A0A1F7RLF6"/>
<keyword evidence="2" id="KW-0472">Membrane</keyword>